<sequence>MMKINPTKKPYSGLDHAYAVFNAELFGDELPSYLISIQRVKKAYGYFAGGRFGSKDGAFVTDEIALNPSHFSVRPTEQTLSTLVHEMVHLWQHHFGKPSRGGYHNREWAEKMHSVGLAPSSTGEPGGNETGQRVTHSLLSEDHSRPFMPSWRRKASTRSMSSWGRREKAGGASQEGGEQDML</sequence>
<reference evidence="3 4" key="1">
    <citation type="submission" date="2024-06" db="EMBL/GenBank/DDBJ databases">
        <authorList>
            <person name="Kim D.-U."/>
        </authorList>
    </citation>
    <scope>NUCLEOTIDE SEQUENCE [LARGE SCALE GENOMIC DNA]</scope>
    <source>
        <strain evidence="3 4">KACC15460</strain>
    </source>
</reference>
<feature type="region of interest" description="Disordered" evidence="1">
    <location>
        <begin position="138"/>
        <end position="182"/>
    </location>
</feature>
<evidence type="ECO:0000313" key="4">
    <source>
        <dbReference type="Proteomes" id="UP001548832"/>
    </source>
</evidence>
<feature type="domain" description="SprT-like" evidence="2">
    <location>
        <begin position="17"/>
        <end position="118"/>
    </location>
</feature>
<comment type="caution">
    <text evidence="3">The sequence shown here is derived from an EMBL/GenBank/DDBJ whole genome shotgun (WGS) entry which is preliminary data.</text>
</comment>
<organism evidence="3 4">
    <name type="scientific">Mesorhizobium shangrilense</name>
    <dbReference type="NCBI Taxonomy" id="460060"/>
    <lineage>
        <taxon>Bacteria</taxon>
        <taxon>Pseudomonadati</taxon>
        <taxon>Pseudomonadota</taxon>
        <taxon>Alphaproteobacteria</taxon>
        <taxon>Hyphomicrobiales</taxon>
        <taxon>Phyllobacteriaceae</taxon>
        <taxon>Mesorhizobium</taxon>
    </lineage>
</organism>
<dbReference type="RefSeq" id="WP_354464501.1">
    <property type="nucleotide sequence ID" value="NZ_JBEWSZ010000008.1"/>
</dbReference>
<dbReference type="InterPro" id="IPR006640">
    <property type="entry name" value="SprT-like_domain"/>
</dbReference>
<proteinExistence type="predicted"/>
<name>A0ABV2DQE6_9HYPH</name>
<evidence type="ECO:0000259" key="2">
    <source>
        <dbReference type="Pfam" id="PF10263"/>
    </source>
</evidence>
<evidence type="ECO:0000313" key="3">
    <source>
        <dbReference type="EMBL" id="MET2832277.1"/>
    </source>
</evidence>
<dbReference type="Pfam" id="PF10263">
    <property type="entry name" value="SprT-like"/>
    <property type="match status" value="1"/>
</dbReference>
<dbReference type="EMBL" id="JBEWSZ010000008">
    <property type="protein sequence ID" value="MET2832277.1"/>
    <property type="molecule type" value="Genomic_DNA"/>
</dbReference>
<protein>
    <submittedName>
        <fullName evidence="3">SprT-like domain-containing protein</fullName>
    </submittedName>
</protein>
<gene>
    <name evidence="3" type="ORF">ABVQ20_35580</name>
</gene>
<evidence type="ECO:0000256" key="1">
    <source>
        <dbReference type="SAM" id="MobiDB-lite"/>
    </source>
</evidence>
<accession>A0ABV2DQE6</accession>
<dbReference type="Proteomes" id="UP001548832">
    <property type="component" value="Unassembled WGS sequence"/>
</dbReference>
<keyword evidence="4" id="KW-1185">Reference proteome</keyword>